<name>A0ABS2R319_9BACI</name>
<reference evidence="2 3" key="1">
    <citation type="submission" date="2021-01" db="EMBL/GenBank/DDBJ databases">
        <title>Genomic Encyclopedia of Type Strains, Phase IV (KMG-IV): sequencing the most valuable type-strain genomes for metagenomic binning, comparative biology and taxonomic classification.</title>
        <authorList>
            <person name="Goeker M."/>
        </authorList>
    </citation>
    <scope>NUCLEOTIDE SEQUENCE [LARGE SCALE GENOMIC DNA]</scope>
    <source>
        <strain evidence="2 3">DSM 105453</strain>
    </source>
</reference>
<dbReference type="Proteomes" id="UP000823485">
    <property type="component" value="Unassembled WGS sequence"/>
</dbReference>
<protein>
    <submittedName>
        <fullName evidence="2">Uncharacterized protein</fullName>
    </submittedName>
</protein>
<dbReference type="RefSeq" id="WP_077110412.1">
    <property type="nucleotide sequence ID" value="NZ_JAFBFH010000001.1"/>
</dbReference>
<organism evidence="2 3">
    <name type="scientific">Siminovitchia thermophila</name>
    <dbReference type="NCBI Taxonomy" id="1245522"/>
    <lineage>
        <taxon>Bacteria</taxon>
        <taxon>Bacillati</taxon>
        <taxon>Bacillota</taxon>
        <taxon>Bacilli</taxon>
        <taxon>Bacillales</taxon>
        <taxon>Bacillaceae</taxon>
        <taxon>Siminovitchia</taxon>
    </lineage>
</organism>
<keyword evidence="3" id="KW-1185">Reference proteome</keyword>
<sequence>MKKTYISVTLVILILSACNSSALSFSEIENVPNHVQDRIDSNLKLQLINDGEKGSYIIFHSSGDVETDLETQGDKVTLKLNETNLAEDAVKQHTFYLTTDPEHDVIEVLVNRESIPFDNVTSL</sequence>
<gene>
    <name evidence="2" type="ORF">JOC94_000244</name>
</gene>
<evidence type="ECO:0000313" key="2">
    <source>
        <dbReference type="EMBL" id="MBM7713278.1"/>
    </source>
</evidence>
<accession>A0ABS2R319</accession>
<keyword evidence="1" id="KW-0732">Signal</keyword>
<feature type="chain" id="PRO_5046857505" evidence="1">
    <location>
        <begin position="23"/>
        <end position="123"/>
    </location>
</feature>
<evidence type="ECO:0000313" key="3">
    <source>
        <dbReference type="Proteomes" id="UP000823485"/>
    </source>
</evidence>
<evidence type="ECO:0000256" key="1">
    <source>
        <dbReference type="SAM" id="SignalP"/>
    </source>
</evidence>
<proteinExistence type="predicted"/>
<comment type="caution">
    <text evidence="2">The sequence shown here is derived from an EMBL/GenBank/DDBJ whole genome shotgun (WGS) entry which is preliminary data.</text>
</comment>
<dbReference type="PROSITE" id="PS51257">
    <property type="entry name" value="PROKAR_LIPOPROTEIN"/>
    <property type="match status" value="1"/>
</dbReference>
<dbReference type="EMBL" id="JAFBFH010000001">
    <property type="protein sequence ID" value="MBM7713278.1"/>
    <property type="molecule type" value="Genomic_DNA"/>
</dbReference>
<feature type="signal peptide" evidence="1">
    <location>
        <begin position="1"/>
        <end position="22"/>
    </location>
</feature>